<accession>A0A3Q8X8Z0</accession>
<evidence type="ECO:0000256" key="4">
    <source>
        <dbReference type="SAM" id="Phobius"/>
    </source>
</evidence>
<comment type="similarity">
    <text evidence="2">Belongs to the bacterial solute-binding protein 2 family.</text>
</comment>
<dbReference type="OrthoDB" id="6196975at2"/>
<name>A0A3Q8X8Z0_9BACL</name>
<comment type="subcellular location">
    <subcellularLocation>
        <location evidence="1">Cell envelope</location>
    </subcellularLocation>
</comment>
<dbReference type="Pfam" id="PF13407">
    <property type="entry name" value="Peripla_BP_4"/>
    <property type="match status" value="1"/>
</dbReference>
<dbReference type="GO" id="GO:0030313">
    <property type="term" value="C:cell envelope"/>
    <property type="evidence" value="ECO:0007669"/>
    <property type="project" value="UniProtKB-SubCell"/>
</dbReference>
<evidence type="ECO:0000256" key="2">
    <source>
        <dbReference type="ARBA" id="ARBA00007639"/>
    </source>
</evidence>
<reference evidence="7" key="1">
    <citation type="submission" date="2018-12" db="EMBL/GenBank/DDBJ databases">
        <title>Genome sequence of Peanibacillus sp.</title>
        <authorList>
            <person name="Subramani G."/>
            <person name="Srinivasan S."/>
            <person name="Kim M.K."/>
        </authorList>
    </citation>
    <scope>NUCLEOTIDE SEQUENCE [LARGE SCALE GENOMIC DNA]</scope>
    <source>
        <strain evidence="7">18JY67-1</strain>
    </source>
</reference>
<dbReference type="GO" id="GO:0030246">
    <property type="term" value="F:carbohydrate binding"/>
    <property type="evidence" value="ECO:0007669"/>
    <property type="project" value="UniProtKB-ARBA"/>
</dbReference>
<dbReference type="PANTHER" id="PTHR46847:SF1">
    <property type="entry name" value="D-ALLOSE-BINDING PERIPLASMIC PROTEIN-RELATED"/>
    <property type="match status" value="1"/>
</dbReference>
<dbReference type="PANTHER" id="PTHR46847">
    <property type="entry name" value="D-ALLOSE-BINDING PERIPLASMIC PROTEIN-RELATED"/>
    <property type="match status" value="1"/>
</dbReference>
<protein>
    <submittedName>
        <fullName evidence="6">LacI family transcriptional regulator</fullName>
    </submittedName>
</protein>
<proteinExistence type="inferred from homology"/>
<organism evidence="6 7">
    <name type="scientific">Paenibacillus albus</name>
    <dbReference type="NCBI Taxonomy" id="2495582"/>
    <lineage>
        <taxon>Bacteria</taxon>
        <taxon>Bacillati</taxon>
        <taxon>Bacillota</taxon>
        <taxon>Bacilli</taxon>
        <taxon>Bacillales</taxon>
        <taxon>Paenibacillaceae</taxon>
        <taxon>Paenibacillus</taxon>
    </lineage>
</organism>
<dbReference type="EMBL" id="CP034437">
    <property type="protein sequence ID" value="AZN42879.1"/>
    <property type="molecule type" value="Genomic_DNA"/>
</dbReference>
<sequence>MRRIMYMLLIAVVCILGIYFWVQNEGDNNGPIVFLPKTIDASIEFWQVVDQGMYAAAAEYGTTVKVMGTVKETDYEGQIALLKQAMALKPQAILLSASDYEKLVPAAKDVVKAGIPLITVDSGLEGGISDSLIATDNFEAGKKAGNALAEALPNRGKVAILNYIQGTSTSIDRENGVRDSLNKVERFQIVGTFYSDGLSAKAYTVTESLLRQYPDLQGIVCLNEPTTLGAAEAVRDAAKYPQVKLIGFDSSMNEISMLEDGIIQAIVVQKPFNMGYLAVKTAVQLKRGKHVEPRIDTGSQVIWKKTMYDKENQKLLFPFLDQKR</sequence>
<evidence type="ECO:0000259" key="5">
    <source>
        <dbReference type="Pfam" id="PF13407"/>
    </source>
</evidence>
<evidence type="ECO:0000313" key="6">
    <source>
        <dbReference type="EMBL" id="AZN42879.1"/>
    </source>
</evidence>
<dbReference type="RefSeq" id="WP_126018955.1">
    <property type="nucleotide sequence ID" value="NZ_CP034437.1"/>
</dbReference>
<feature type="transmembrane region" description="Helical" evidence="4">
    <location>
        <begin position="5"/>
        <end position="22"/>
    </location>
</feature>
<keyword evidence="4" id="KW-1133">Transmembrane helix</keyword>
<evidence type="ECO:0000256" key="3">
    <source>
        <dbReference type="ARBA" id="ARBA00022729"/>
    </source>
</evidence>
<feature type="domain" description="Periplasmic binding protein" evidence="5">
    <location>
        <begin position="33"/>
        <end position="289"/>
    </location>
</feature>
<keyword evidence="3" id="KW-0732">Signal</keyword>
<keyword evidence="4" id="KW-0812">Transmembrane</keyword>
<dbReference type="InterPro" id="IPR028082">
    <property type="entry name" value="Peripla_BP_I"/>
</dbReference>
<dbReference type="CDD" id="cd20006">
    <property type="entry name" value="PBP1_ABC_sugar_binding-like"/>
    <property type="match status" value="1"/>
</dbReference>
<dbReference type="Gene3D" id="3.40.50.2300">
    <property type="match status" value="2"/>
</dbReference>
<dbReference type="KEGG" id="palb:EJC50_26685"/>
<evidence type="ECO:0000313" key="7">
    <source>
        <dbReference type="Proteomes" id="UP000272528"/>
    </source>
</evidence>
<keyword evidence="7" id="KW-1185">Reference proteome</keyword>
<dbReference type="AlphaFoldDB" id="A0A3Q8X8Z0"/>
<keyword evidence="4" id="KW-0472">Membrane</keyword>
<dbReference type="Proteomes" id="UP000272528">
    <property type="component" value="Chromosome"/>
</dbReference>
<dbReference type="SUPFAM" id="SSF53822">
    <property type="entry name" value="Periplasmic binding protein-like I"/>
    <property type="match status" value="1"/>
</dbReference>
<gene>
    <name evidence="6" type="ORF">EJC50_26685</name>
</gene>
<evidence type="ECO:0000256" key="1">
    <source>
        <dbReference type="ARBA" id="ARBA00004196"/>
    </source>
</evidence>
<dbReference type="InterPro" id="IPR025997">
    <property type="entry name" value="SBP_2_dom"/>
</dbReference>